<evidence type="ECO:0000256" key="2">
    <source>
        <dbReference type="ARBA" id="ARBA00022475"/>
    </source>
</evidence>
<dbReference type="EMBL" id="JAAXEP010000030">
    <property type="protein sequence ID" value="MBY5633122.1"/>
    <property type="molecule type" value="Genomic_DNA"/>
</dbReference>
<sequence length="136" mass="14231">MPWQVLIGNVAAVSLVISVWMHLHYKLYRLSKVQAKLGCGLMMGLGAVLSMILSVEIDSGYYLDLRSTLLAVSAVYGGPLAVLVAGAFTSVQRISMGGAGVEPAAELVGAADEALYAAKKHGRDRVEAAADQARAA</sequence>
<accession>A0AAJ1AFM2</accession>
<dbReference type="Proteomes" id="UP000825699">
    <property type="component" value="Unassembled WGS sequence"/>
</dbReference>
<dbReference type="AlphaFoldDB" id="A0AAJ1AFM2"/>
<feature type="domain" description="Signal transduction histidine kinase 5TM receptor LytS transmembrane region" evidence="7">
    <location>
        <begin position="31"/>
        <end position="100"/>
    </location>
</feature>
<name>A0AAJ1AFM2_RHILE</name>
<comment type="subcellular location">
    <subcellularLocation>
        <location evidence="1">Cell membrane</location>
        <topology evidence="1">Multi-pass membrane protein</topology>
    </subcellularLocation>
</comment>
<evidence type="ECO:0000256" key="4">
    <source>
        <dbReference type="ARBA" id="ARBA00022989"/>
    </source>
</evidence>
<gene>
    <name evidence="8" type="ORF">HFO42_34465</name>
</gene>
<reference evidence="8" key="1">
    <citation type="submission" date="2020-04" db="EMBL/GenBank/DDBJ databases">
        <title>Global-level population genomics supports evidence of horizontal gene transfer on evolution of Rhizobia in Lentils.</title>
        <authorList>
            <person name="Gai Y."/>
            <person name="Cook D."/>
            <person name="Riely B."/>
        </authorList>
    </citation>
    <scope>NUCLEOTIDE SEQUENCE</scope>
    <source>
        <strain evidence="8">Derici101B</strain>
    </source>
</reference>
<dbReference type="InterPro" id="IPR011620">
    <property type="entry name" value="Sig_transdc_His_kinase_LytS_TM"/>
</dbReference>
<keyword evidence="5 6" id="KW-0472">Membrane</keyword>
<evidence type="ECO:0000256" key="6">
    <source>
        <dbReference type="SAM" id="Phobius"/>
    </source>
</evidence>
<dbReference type="RefSeq" id="WP_222263295.1">
    <property type="nucleotide sequence ID" value="NZ_JAAXEB010000025.1"/>
</dbReference>
<dbReference type="GO" id="GO:0000155">
    <property type="term" value="F:phosphorelay sensor kinase activity"/>
    <property type="evidence" value="ECO:0007669"/>
    <property type="project" value="InterPro"/>
</dbReference>
<comment type="caution">
    <text evidence="8">The sequence shown here is derived from an EMBL/GenBank/DDBJ whole genome shotgun (WGS) entry which is preliminary data.</text>
</comment>
<keyword evidence="2" id="KW-1003">Cell membrane</keyword>
<feature type="transmembrane region" description="Helical" evidence="6">
    <location>
        <begin position="6"/>
        <end position="25"/>
    </location>
</feature>
<evidence type="ECO:0000256" key="5">
    <source>
        <dbReference type="ARBA" id="ARBA00023136"/>
    </source>
</evidence>
<evidence type="ECO:0000313" key="8">
    <source>
        <dbReference type="EMBL" id="MBY5633122.1"/>
    </source>
</evidence>
<evidence type="ECO:0000256" key="3">
    <source>
        <dbReference type="ARBA" id="ARBA00022692"/>
    </source>
</evidence>
<keyword evidence="3 6" id="KW-0812">Transmembrane</keyword>
<feature type="transmembrane region" description="Helical" evidence="6">
    <location>
        <begin position="37"/>
        <end position="57"/>
    </location>
</feature>
<dbReference type="Pfam" id="PF07694">
    <property type="entry name" value="5TM-5TMR_LYT"/>
    <property type="match status" value="1"/>
</dbReference>
<protein>
    <recommendedName>
        <fullName evidence="7">Signal transduction histidine kinase 5TM receptor LytS transmembrane region domain-containing protein</fullName>
    </recommendedName>
</protein>
<feature type="transmembrane region" description="Helical" evidence="6">
    <location>
        <begin position="69"/>
        <end position="88"/>
    </location>
</feature>
<evidence type="ECO:0000313" key="9">
    <source>
        <dbReference type="Proteomes" id="UP000825699"/>
    </source>
</evidence>
<evidence type="ECO:0000259" key="7">
    <source>
        <dbReference type="Pfam" id="PF07694"/>
    </source>
</evidence>
<organism evidence="8 9">
    <name type="scientific">Rhizobium leguminosarum</name>
    <dbReference type="NCBI Taxonomy" id="384"/>
    <lineage>
        <taxon>Bacteria</taxon>
        <taxon>Pseudomonadati</taxon>
        <taxon>Pseudomonadota</taxon>
        <taxon>Alphaproteobacteria</taxon>
        <taxon>Hyphomicrobiales</taxon>
        <taxon>Rhizobiaceae</taxon>
        <taxon>Rhizobium/Agrobacterium group</taxon>
        <taxon>Rhizobium</taxon>
    </lineage>
</organism>
<dbReference type="GO" id="GO:0005886">
    <property type="term" value="C:plasma membrane"/>
    <property type="evidence" value="ECO:0007669"/>
    <property type="project" value="UniProtKB-SubCell"/>
</dbReference>
<proteinExistence type="predicted"/>
<evidence type="ECO:0000256" key="1">
    <source>
        <dbReference type="ARBA" id="ARBA00004651"/>
    </source>
</evidence>
<dbReference type="GO" id="GO:0071555">
    <property type="term" value="P:cell wall organization"/>
    <property type="evidence" value="ECO:0007669"/>
    <property type="project" value="InterPro"/>
</dbReference>
<keyword evidence="4 6" id="KW-1133">Transmembrane helix</keyword>